<dbReference type="SUPFAM" id="SSF53300">
    <property type="entry name" value="vWA-like"/>
    <property type="match status" value="1"/>
</dbReference>
<reference evidence="3" key="1">
    <citation type="journal article" date="2019" name="Int. J. Syst. Evol. Microbiol.">
        <title>The Global Catalogue of Microorganisms (GCM) 10K type strain sequencing project: providing services to taxonomists for standard genome sequencing and annotation.</title>
        <authorList>
            <consortium name="The Broad Institute Genomics Platform"/>
            <consortium name="The Broad Institute Genome Sequencing Center for Infectious Disease"/>
            <person name="Wu L."/>
            <person name="Ma J."/>
        </authorList>
    </citation>
    <scope>NUCLEOTIDE SEQUENCE [LARGE SCALE GENOMIC DNA]</scope>
    <source>
        <strain evidence="3">CGMCC 4.7357</strain>
    </source>
</reference>
<name>A0ABV9K9G6_9PORP</name>
<protein>
    <submittedName>
        <fullName evidence="2">DUF58 domain-containing protein</fullName>
    </submittedName>
</protein>
<evidence type="ECO:0000313" key="2">
    <source>
        <dbReference type="EMBL" id="MFC4666488.1"/>
    </source>
</evidence>
<dbReference type="Proteomes" id="UP001596020">
    <property type="component" value="Unassembled WGS sequence"/>
</dbReference>
<keyword evidence="3" id="KW-1185">Reference proteome</keyword>
<feature type="domain" description="DUF58" evidence="1">
    <location>
        <begin position="47"/>
        <end position="255"/>
    </location>
</feature>
<organism evidence="2 3">
    <name type="scientific">Falsiporphyromonas endometrii</name>
    <dbReference type="NCBI Taxonomy" id="1387297"/>
    <lineage>
        <taxon>Bacteria</taxon>
        <taxon>Pseudomonadati</taxon>
        <taxon>Bacteroidota</taxon>
        <taxon>Bacteroidia</taxon>
        <taxon>Bacteroidales</taxon>
        <taxon>Porphyromonadaceae</taxon>
        <taxon>Falsiporphyromonas</taxon>
    </lineage>
</organism>
<gene>
    <name evidence="2" type="ORF">ACFO3G_07745</name>
</gene>
<dbReference type="PANTHER" id="PTHR33608">
    <property type="entry name" value="BLL2464 PROTEIN"/>
    <property type="match status" value="1"/>
</dbReference>
<proteinExistence type="predicted"/>
<dbReference type="InterPro" id="IPR036465">
    <property type="entry name" value="vWFA_dom_sf"/>
</dbReference>
<comment type="caution">
    <text evidence="2">The sequence shown here is derived from an EMBL/GenBank/DDBJ whole genome shotgun (WGS) entry which is preliminary data.</text>
</comment>
<evidence type="ECO:0000313" key="3">
    <source>
        <dbReference type="Proteomes" id="UP001596020"/>
    </source>
</evidence>
<evidence type="ECO:0000259" key="1">
    <source>
        <dbReference type="Pfam" id="PF01882"/>
    </source>
</evidence>
<sequence>MSQDTDQTLELLKRVKRIEIKAKRLSNEVFAGEYHSAFRGRGMAFSEVREYALGDDIRDIDWNVTARYAHPHVKVFEEERQLTVMLLIDMSGSQDFGTQSETKKQLATEIAATIAVSAIQNNDKIGAILFTDKVEKYIPPKGGRKHILYIIRELLGFKPQSSATDIAVPLTTLRKVIKKCCTAFLISDFETDVQSFEKALSVVAPKHDLVAIRVYDRHDEELPSMGLVQMKDMESGESIWIDTSRSSVRKAFSDYHIQQLEGRKKLFGKFNVDFLELHTGEDYVPALVQLFKKRS</sequence>
<dbReference type="Pfam" id="PF01882">
    <property type="entry name" value="DUF58"/>
    <property type="match status" value="1"/>
</dbReference>
<accession>A0ABV9K9G6</accession>
<dbReference type="PANTHER" id="PTHR33608:SF6">
    <property type="entry name" value="BLL2464 PROTEIN"/>
    <property type="match status" value="1"/>
</dbReference>
<dbReference type="InterPro" id="IPR002881">
    <property type="entry name" value="DUF58"/>
</dbReference>
<dbReference type="EMBL" id="JBHSGO010000203">
    <property type="protein sequence ID" value="MFC4666488.1"/>
    <property type="molecule type" value="Genomic_DNA"/>
</dbReference>
<dbReference type="RefSeq" id="WP_380079603.1">
    <property type="nucleotide sequence ID" value="NZ_JBHSGO010000203.1"/>
</dbReference>
<dbReference type="Gene3D" id="3.40.50.410">
    <property type="entry name" value="von Willebrand factor, type A domain"/>
    <property type="match status" value="1"/>
</dbReference>